<evidence type="ECO:0000256" key="5">
    <source>
        <dbReference type="SAM" id="Phobius"/>
    </source>
</evidence>
<reference evidence="6 7" key="1">
    <citation type="submission" date="2020-07" db="EMBL/GenBank/DDBJ databases">
        <title>isolation of Luteimonas sp. SJ-16.</title>
        <authorList>
            <person name="Huang X.-X."/>
            <person name="Xu L."/>
            <person name="Sun J.-Q."/>
        </authorList>
    </citation>
    <scope>NUCLEOTIDE SEQUENCE [LARGE SCALE GENOMIC DNA]</scope>
    <source>
        <strain evidence="6 7">SJ-16</strain>
    </source>
</reference>
<dbReference type="EMBL" id="JACCJZ010000014">
    <property type="protein sequence ID" value="NYZ62623.1"/>
    <property type="molecule type" value="Genomic_DNA"/>
</dbReference>
<dbReference type="Proteomes" id="UP000589896">
    <property type="component" value="Unassembled WGS sequence"/>
</dbReference>
<evidence type="ECO:0000256" key="1">
    <source>
        <dbReference type="ARBA" id="ARBA00004141"/>
    </source>
</evidence>
<gene>
    <name evidence="6" type="ORF">H0E82_07565</name>
</gene>
<dbReference type="InterPro" id="IPR019109">
    <property type="entry name" value="MamF_MmsF"/>
</dbReference>
<evidence type="ECO:0000313" key="7">
    <source>
        <dbReference type="Proteomes" id="UP000589896"/>
    </source>
</evidence>
<feature type="transmembrane region" description="Helical" evidence="5">
    <location>
        <begin position="20"/>
        <end position="41"/>
    </location>
</feature>
<keyword evidence="2 5" id="KW-0812">Transmembrane</keyword>
<feature type="transmembrane region" description="Helical" evidence="5">
    <location>
        <begin position="88"/>
        <end position="107"/>
    </location>
</feature>
<evidence type="ECO:0000256" key="2">
    <source>
        <dbReference type="ARBA" id="ARBA00022692"/>
    </source>
</evidence>
<comment type="subcellular location">
    <subcellularLocation>
        <location evidence="1">Membrane</location>
        <topology evidence="1">Multi-pass membrane protein</topology>
    </subcellularLocation>
</comment>
<evidence type="ECO:0000256" key="3">
    <source>
        <dbReference type="ARBA" id="ARBA00022989"/>
    </source>
</evidence>
<dbReference type="Pfam" id="PF09685">
    <property type="entry name" value="MamF_MmsF"/>
    <property type="match status" value="1"/>
</dbReference>
<accession>A0A7Z0QQ24</accession>
<dbReference type="RefSeq" id="WP_180544856.1">
    <property type="nucleotide sequence ID" value="NZ_JACCJZ010000014.1"/>
</dbReference>
<feature type="transmembrane region" description="Helical" evidence="5">
    <location>
        <begin position="61"/>
        <end position="82"/>
    </location>
</feature>
<keyword evidence="3 5" id="KW-1133">Transmembrane helix</keyword>
<dbReference type="AlphaFoldDB" id="A0A7Z0QQ24"/>
<protein>
    <submittedName>
        <fullName evidence="6">DUF4870 domain-containing protein</fullName>
    </submittedName>
</protein>
<keyword evidence="7" id="KW-1185">Reference proteome</keyword>
<keyword evidence="4 5" id="KW-0472">Membrane</keyword>
<name>A0A7Z0QQ24_9GAMM</name>
<comment type="caution">
    <text evidence="6">The sequence shown here is derived from an EMBL/GenBank/DDBJ whole genome shotgun (WGS) entry which is preliminary data.</text>
</comment>
<evidence type="ECO:0000256" key="4">
    <source>
        <dbReference type="ARBA" id="ARBA00023136"/>
    </source>
</evidence>
<evidence type="ECO:0000313" key="6">
    <source>
        <dbReference type="EMBL" id="NYZ62623.1"/>
    </source>
</evidence>
<organism evidence="6 7">
    <name type="scientific">Luteimonas deserti</name>
    <dbReference type="NCBI Taxonomy" id="2752306"/>
    <lineage>
        <taxon>Bacteria</taxon>
        <taxon>Pseudomonadati</taxon>
        <taxon>Pseudomonadota</taxon>
        <taxon>Gammaproteobacteria</taxon>
        <taxon>Lysobacterales</taxon>
        <taxon>Lysobacteraceae</taxon>
        <taxon>Luteimonas</taxon>
    </lineage>
</organism>
<proteinExistence type="predicted"/>
<sequence>MNEFNEAPVVGVSQDDRTLAMLTHLSCILFNFVVPLIVWLVHKDKADKAFLVDQSKEALNFCITTMIVYVGLFILTILTLGLASPLSFLFWIVTIVFFVMAGLKANAGETYRYPFALRLIK</sequence>